<evidence type="ECO:0000313" key="3">
    <source>
        <dbReference type="Proteomes" id="UP000308197"/>
    </source>
</evidence>
<organism evidence="1 3">
    <name type="scientific">Polyporus arcularius HHB13444</name>
    <dbReference type="NCBI Taxonomy" id="1314778"/>
    <lineage>
        <taxon>Eukaryota</taxon>
        <taxon>Fungi</taxon>
        <taxon>Dikarya</taxon>
        <taxon>Basidiomycota</taxon>
        <taxon>Agaricomycotina</taxon>
        <taxon>Agaricomycetes</taxon>
        <taxon>Polyporales</taxon>
        <taxon>Polyporaceae</taxon>
        <taxon>Polyporus</taxon>
    </lineage>
</organism>
<feature type="non-terminal residue" evidence="1">
    <location>
        <position position="54"/>
    </location>
</feature>
<dbReference type="EMBL" id="ML212375">
    <property type="protein sequence ID" value="TFK78697.1"/>
    <property type="molecule type" value="Genomic_DNA"/>
</dbReference>
<proteinExistence type="predicted"/>
<reference evidence="1 3" key="1">
    <citation type="journal article" date="2019" name="Nat. Ecol. Evol.">
        <title>Megaphylogeny resolves global patterns of mushroom evolution.</title>
        <authorList>
            <person name="Varga T."/>
            <person name="Krizsan K."/>
            <person name="Foldi C."/>
            <person name="Dima B."/>
            <person name="Sanchez-Garcia M."/>
            <person name="Sanchez-Ramirez S."/>
            <person name="Szollosi G.J."/>
            <person name="Szarkandi J.G."/>
            <person name="Papp V."/>
            <person name="Albert L."/>
            <person name="Andreopoulos W."/>
            <person name="Angelini C."/>
            <person name="Antonin V."/>
            <person name="Barry K.W."/>
            <person name="Bougher N.L."/>
            <person name="Buchanan P."/>
            <person name="Buyck B."/>
            <person name="Bense V."/>
            <person name="Catcheside P."/>
            <person name="Chovatia M."/>
            <person name="Cooper J."/>
            <person name="Damon W."/>
            <person name="Desjardin D."/>
            <person name="Finy P."/>
            <person name="Geml J."/>
            <person name="Haridas S."/>
            <person name="Hughes K."/>
            <person name="Justo A."/>
            <person name="Karasinski D."/>
            <person name="Kautmanova I."/>
            <person name="Kiss B."/>
            <person name="Kocsube S."/>
            <person name="Kotiranta H."/>
            <person name="LaButti K.M."/>
            <person name="Lechner B.E."/>
            <person name="Liimatainen K."/>
            <person name="Lipzen A."/>
            <person name="Lukacs Z."/>
            <person name="Mihaltcheva S."/>
            <person name="Morgado L.N."/>
            <person name="Niskanen T."/>
            <person name="Noordeloos M.E."/>
            <person name="Ohm R.A."/>
            <person name="Ortiz-Santana B."/>
            <person name="Ovrebo C."/>
            <person name="Racz N."/>
            <person name="Riley R."/>
            <person name="Savchenko A."/>
            <person name="Shiryaev A."/>
            <person name="Soop K."/>
            <person name="Spirin V."/>
            <person name="Szebenyi C."/>
            <person name="Tomsovsky M."/>
            <person name="Tulloss R.E."/>
            <person name="Uehling J."/>
            <person name="Grigoriev I.V."/>
            <person name="Vagvolgyi C."/>
            <person name="Papp T."/>
            <person name="Martin F.M."/>
            <person name="Miettinen O."/>
            <person name="Hibbett D.S."/>
            <person name="Nagy L.G."/>
        </authorList>
    </citation>
    <scope>NUCLEOTIDE SEQUENCE [LARGE SCALE GENOMIC DNA]</scope>
    <source>
        <strain evidence="1 3">HHB13444</strain>
    </source>
</reference>
<gene>
    <name evidence="1" type="ORF">K466DRAFT_455582</name>
    <name evidence="2" type="ORF">K466DRAFT_461864</name>
</gene>
<dbReference type="STRING" id="1314778.A0A5C3NJQ6"/>
<evidence type="ECO:0000313" key="2">
    <source>
        <dbReference type="EMBL" id="TFK78697.1"/>
    </source>
</evidence>
<accession>A0A5C3NJQ6</accession>
<feature type="non-terminal residue" evidence="1">
    <location>
        <position position="1"/>
    </location>
</feature>
<evidence type="ECO:0000313" key="1">
    <source>
        <dbReference type="EMBL" id="TFK77716.1"/>
    </source>
</evidence>
<sequence>FAVEVKDNWKALVMQAATYARAQISAVPLRAFSLVIGVNHSTNELRFLIYHHGG</sequence>
<dbReference type="AlphaFoldDB" id="A0A5C3NJQ6"/>
<name>A0A5C3NJQ6_9APHY</name>
<keyword evidence="3" id="KW-1185">Reference proteome</keyword>
<dbReference type="Proteomes" id="UP000308197">
    <property type="component" value="Unassembled WGS sequence"/>
</dbReference>
<dbReference type="EMBL" id="ML213252">
    <property type="protein sequence ID" value="TFK77716.1"/>
    <property type="molecule type" value="Genomic_DNA"/>
</dbReference>
<protein>
    <submittedName>
        <fullName evidence="1">Uncharacterized protein</fullName>
    </submittedName>
</protein>